<reference evidence="1" key="1">
    <citation type="submission" date="2022-10" db="EMBL/GenBank/DDBJ databases">
        <title>Description of Fervidibacillus gen. nov. in the family Fervidibacillaceae fam. nov. with two species, Fervidibacillus albus sp. nov., and Fervidibacillus halotolerans sp. nov., isolated from tidal flat sediments.</title>
        <authorList>
            <person name="Kwon K.K."/>
            <person name="Yang S.-H."/>
        </authorList>
    </citation>
    <scope>NUCLEOTIDE SEQUENCE</scope>
    <source>
        <strain evidence="1">JCM 19140</strain>
    </source>
</reference>
<dbReference type="Proteomes" id="UP001209318">
    <property type="component" value="Unassembled WGS sequence"/>
</dbReference>
<dbReference type="NCBIfam" id="TIGR02856">
    <property type="entry name" value="spore_yqfC"/>
    <property type="match status" value="1"/>
</dbReference>
<keyword evidence="2" id="KW-1185">Reference proteome</keyword>
<gene>
    <name evidence="1" type="primary">yqfC</name>
    <name evidence="1" type="ORF">OEV98_10140</name>
</gene>
<evidence type="ECO:0000313" key="2">
    <source>
        <dbReference type="Proteomes" id="UP001209318"/>
    </source>
</evidence>
<dbReference type="InterPro" id="IPR022476">
    <property type="entry name" value="Spore_YabP/YqfC"/>
</dbReference>
<evidence type="ECO:0000313" key="1">
    <source>
        <dbReference type="EMBL" id="MCU9613920.1"/>
    </source>
</evidence>
<dbReference type="AlphaFoldDB" id="A0AAE3IXP0"/>
<proteinExistence type="predicted"/>
<dbReference type="EMBL" id="JAOUSF010000003">
    <property type="protein sequence ID" value="MCU9613920.1"/>
    <property type="molecule type" value="Genomic_DNA"/>
</dbReference>
<sequence>MAKKWRQRIKNWLTKQLDLPEDVMMDFPRITMVGQIHIYIENHKGLLAFSDNEIRIMLSQGQLLVKGKGFVIRTILPEELLLEGKIDQVTFINE</sequence>
<protein>
    <submittedName>
        <fullName evidence="1">Sporulation protein YqfC</fullName>
    </submittedName>
</protein>
<name>A0AAE3IXP0_9BACI</name>
<organism evidence="1 2">
    <name type="scientific">Perspicuibacillus lycopersici</name>
    <dbReference type="NCBI Taxonomy" id="1325689"/>
    <lineage>
        <taxon>Bacteria</taxon>
        <taxon>Bacillati</taxon>
        <taxon>Bacillota</taxon>
        <taxon>Bacilli</taxon>
        <taxon>Bacillales</taxon>
        <taxon>Bacillaceae</taxon>
        <taxon>Perspicuibacillus</taxon>
    </lineage>
</organism>
<dbReference type="Pfam" id="PF07873">
    <property type="entry name" value="YabP"/>
    <property type="match status" value="1"/>
</dbReference>
<dbReference type="RefSeq" id="WP_263073157.1">
    <property type="nucleotide sequence ID" value="NZ_JAOUSF010000003.1"/>
</dbReference>
<comment type="caution">
    <text evidence="1">The sequence shown here is derived from an EMBL/GenBank/DDBJ whole genome shotgun (WGS) entry which is preliminary data.</text>
</comment>
<dbReference type="InterPro" id="IPR022477">
    <property type="entry name" value="Spore_YqfC"/>
</dbReference>
<accession>A0AAE3IXP0</accession>